<feature type="transmembrane region" description="Helical" evidence="1">
    <location>
        <begin position="192"/>
        <end position="210"/>
    </location>
</feature>
<feature type="transmembrane region" description="Helical" evidence="1">
    <location>
        <begin position="50"/>
        <end position="71"/>
    </location>
</feature>
<gene>
    <name evidence="3" type="ORF">AUC60_10060</name>
</gene>
<reference evidence="3 4" key="1">
    <citation type="journal article" date="2017" name="Syst. Appl. Microbiol.">
        <title>Pseudomonas caspiana sp. nov., a citrus pathogen in the Pseudomonas syringae phylogenetic group.</title>
        <authorList>
            <person name="Busquets A."/>
            <person name="Gomila M."/>
            <person name="Beiki F."/>
            <person name="Mulet M."/>
            <person name="Rahimian H."/>
            <person name="Garcia-Valdes E."/>
            <person name="Lalucat J."/>
        </authorList>
    </citation>
    <scope>NUCLEOTIDE SEQUENCE [LARGE SCALE GENOMIC DNA]</scope>
    <source>
        <strain evidence="3 4">FBF102</strain>
    </source>
</reference>
<dbReference type="GO" id="GO:0006508">
    <property type="term" value="P:proteolysis"/>
    <property type="evidence" value="ECO:0007669"/>
    <property type="project" value="UniProtKB-KW"/>
</dbReference>
<feature type="transmembrane region" description="Helical" evidence="1">
    <location>
        <begin position="159"/>
        <end position="180"/>
    </location>
</feature>
<dbReference type="RefSeq" id="WP_087266336.1">
    <property type="nucleotide sequence ID" value="NZ_JBJGBV010000002.1"/>
</dbReference>
<dbReference type="Pfam" id="PF02517">
    <property type="entry name" value="Rce1-like"/>
    <property type="match status" value="1"/>
</dbReference>
<evidence type="ECO:0000313" key="4">
    <source>
        <dbReference type="Proteomes" id="UP000195440"/>
    </source>
</evidence>
<keyword evidence="3" id="KW-0645">Protease</keyword>
<feature type="transmembrane region" description="Helical" evidence="1">
    <location>
        <begin position="240"/>
        <end position="261"/>
    </location>
</feature>
<keyword evidence="1" id="KW-0812">Transmembrane</keyword>
<feature type="transmembrane region" description="Helical" evidence="1">
    <location>
        <begin position="102"/>
        <end position="120"/>
    </location>
</feature>
<evidence type="ECO:0000259" key="2">
    <source>
        <dbReference type="Pfam" id="PF02517"/>
    </source>
</evidence>
<sequence length="263" mass="28683">MPAIRWTSLTLLTLGYCIALSFGYLSLPAAVTFGLLVMAGICVTQFSQRVVICFGHGLFIILALALAIHWLPGFFSERVIAAQRFSPEAAPFSMYFNLDKPLTGFWVLLVCPWLLPAIPARQALKTAVLTLLGTSAVCMTLAVLLGVTGWSPKWPAQSTLWLLNNLLLVTLTEELFFRVYLQGGLQRLLQRLPYASALALCIASLLFGLAHLGGGWQWALLAGIAGIGYGLAYRFGGLQAAVATHFGLNLVHFSLFAYPMFDR</sequence>
<feature type="transmembrane region" description="Helical" evidence="1">
    <location>
        <begin position="127"/>
        <end position="147"/>
    </location>
</feature>
<proteinExistence type="predicted"/>
<keyword evidence="3" id="KW-0378">Hydrolase</keyword>
<protein>
    <submittedName>
        <fullName evidence="3">CAAX protease</fullName>
    </submittedName>
</protein>
<dbReference type="AlphaFoldDB" id="A0A1Y3PBG3"/>
<dbReference type="EMBL" id="LOHF01000006">
    <property type="protein sequence ID" value="OUM74154.1"/>
    <property type="molecule type" value="Genomic_DNA"/>
</dbReference>
<evidence type="ECO:0000256" key="1">
    <source>
        <dbReference type="SAM" id="Phobius"/>
    </source>
</evidence>
<dbReference type="GO" id="GO:0004175">
    <property type="term" value="F:endopeptidase activity"/>
    <property type="evidence" value="ECO:0007669"/>
    <property type="project" value="UniProtKB-ARBA"/>
</dbReference>
<keyword evidence="1" id="KW-0472">Membrane</keyword>
<dbReference type="InterPro" id="IPR003675">
    <property type="entry name" value="Rce1/LyrA-like_dom"/>
</dbReference>
<keyword evidence="1" id="KW-1133">Transmembrane helix</keyword>
<evidence type="ECO:0000313" key="3">
    <source>
        <dbReference type="EMBL" id="OUM74154.1"/>
    </source>
</evidence>
<organism evidence="3 4">
    <name type="scientific">Pseudomonas caspiana</name>
    <dbReference type="NCBI Taxonomy" id="1451454"/>
    <lineage>
        <taxon>Bacteria</taxon>
        <taxon>Pseudomonadati</taxon>
        <taxon>Pseudomonadota</taxon>
        <taxon>Gammaproteobacteria</taxon>
        <taxon>Pseudomonadales</taxon>
        <taxon>Pseudomonadaceae</taxon>
        <taxon>Pseudomonas</taxon>
    </lineage>
</organism>
<dbReference type="OrthoDB" id="5322702at2"/>
<accession>A0A1Y3PBG3</accession>
<feature type="transmembrane region" description="Helical" evidence="1">
    <location>
        <begin position="12"/>
        <end position="38"/>
    </location>
</feature>
<name>A0A1Y3PBG3_9PSED</name>
<keyword evidence="4" id="KW-1185">Reference proteome</keyword>
<dbReference type="Proteomes" id="UP000195440">
    <property type="component" value="Unassembled WGS sequence"/>
</dbReference>
<comment type="caution">
    <text evidence="3">The sequence shown here is derived from an EMBL/GenBank/DDBJ whole genome shotgun (WGS) entry which is preliminary data.</text>
</comment>
<dbReference type="GO" id="GO:0080120">
    <property type="term" value="P:CAAX-box protein maturation"/>
    <property type="evidence" value="ECO:0007669"/>
    <property type="project" value="UniProtKB-ARBA"/>
</dbReference>
<feature type="domain" description="CAAX prenyl protease 2/Lysostaphin resistance protein A-like" evidence="2">
    <location>
        <begin position="157"/>
        <end position="251"/>
    </location>
</feature>